<accession>A0A933IAD0</accession>
<gene>
    <name evidence="2" type="ORF">HY768_08045</name>
</gene>
<dbReference type="AlphaFoldDB" id="A0A933IAD0"/>
<evidence type="ECO:0000313" key="3">
    <source>
        <dbReference type="Proteomes" id="UP000736328"/>
    </source>
</evidence>
<organism evidence="2 3">
    <name type="scientific">candidate division TA06 bacterium</name>
    <dbReference type="NCBI Taxonomy" id="2250710"/>
    <lineage>
        <taxon>Bacteria</taxon>
        <taxon>Bacteria division TA06</taxon>
    </lineage>
</organism>
<dbReference type="Proteomes" id="UP000736328">
    <property type="component" value="Unassembled WGS sequence"/>
</dbReference>
<proteinExistence type="predicted"/>
<sequence length="163" mass="17723">MVKRKNKTFWPAISLGLLVFLALAAGCSKSPTEAPTSTVISGYDSLGVAQGDSPDTYYFKSGTASYGSIQLWWFLATTPSTIQLRSNYGIKMGTGNVAPDSGYVHELTLDNSPAGQSFFIITDNIPHYGKITITSRRDDAASGYTFIGFQWIVQTVAGKRELY</sequence>
<name>A0A933IAD0_UNCT6</name>
<evidence type="ECO:0000313" key="2">
    <source>
        <dbReference type="EMBL" id="MBI4727156.1"/>
    </source>
</evidence>
<evidence type="ECO:0008006" key="4">
    <source>
        <dbReference type="Google" id="ProtNLM"/>
    </source>
</evidence>
<reference evidence="2" key="1">
    <citation type="submission" date="2020-07" db="EMBL/GenBank/DDBJ databases">
        <title>Huge and variable diversity of episymbiotic CPR bacteria and DPANN archaea in groundwater ecosystems.</title>
        <authorList>
            <person name="He C.Y."/>
            <person name="Keren R."/>
            <person name="Whittaker M."/>
            <person name="Farag I.F."/>
            <person name="Doudna J."/>
            <person name="Cate J.H.D."/>
            <person name="Banfield J.F."/>
        </authorList>
    </citation>
    <scope>NUCLEOTIDE SEQUENCE</scope>
    <source>
        <strain evidence="2">NC_groundwater_1520_Pr4_B-0.1um_53_5</strain>
    </source>
</reference>
<dbReference type="EMBL" id="JACQXR010000106">
    <property type="protein sequence ID" value="MBI4727156.1"/>
    <property type="molecule type" value="Genomic_DNA"/>
</dbReference>
<comment type="caution">
    <text evidence="2">The sequence shown here is derived from an EMBL/GenBank/DDBJ whole genome shotgun (WGS) entry which is preliminary data.</text>
</comment>
<dbReference type="PROSITE" id="PS51257">
    <property type="entry name" value="PROKAR_LIPOPROTEIN"/>
    <property type="match status" value="1"/>
</dbReference>
<evidence type="ECO:0000256" key="1">
    <source>
        <dbReference type="SAM" id="SignalP"/>
    </source>
</evidence>
<protein>
    <recommendedName>
        <fullName evidence="4">Discoidin domain-containing protein</fullName>
    </recommendedName>
</protein>
<feature type="chain" id="PRO_5037207175" description="Discoidin domain-containing protein" evidence="1">
    <location>
        <begin position="25"/>
        <end position="163"/>
    </location>
</feature>
<keyword evidence="1" id="KW-0732">Signal</keyword>
<feature type="signal peptide" evidence="1">
    <location>
        <begin position="1"/>
        <end position="24"/>
    </location>
</feature>